<comment type="caution">
    <text evidence="1">The sequence shown here is derived from an EMBL/GenBank/DDBJ whole genome shotgun (WGS) entry which is preliminary data.</text>
</comment>
<dbReference type="AlphaFoldDB" id="A0AAN9RC26"/>
<evidence type="ECO:0000313" key="1">
    <source>
        <dbReference type="EMBL" id="KAK7361218.1"/>
    </source>
</evidence>
<keyword evidence="2" id="KW-1185">Reference proteome</keyword>
<reference evidence="1 2" key="1">
    <citation type="submission" date="2024-01" db="EMBL/GenBank/DDBJ databases">
        <title>The genomes of 5 underutilized Papilionoideae crops provide insights into root nodulation and disease resistanc.</title>
        <authorList>
            <person name="Jiang F."/>
        </authorList>
    </citation>
    <scope>NUCLEOTIDE SEQUENCE [LARGE SCALE GENOMIC DNA]</scope>
    <source>
        <strain evidence="1">LVBAO_FW01</strain>
        <tissue evidence="1">Leaves</tissue>
    </source>
</reference>
<accession>A0AAN9RC26</accession>
<name>A0AAN9RC26_CANGL</name>
<protein>
    <submittedName>
        <fullName evidence="1">Uncharacterized protein</fullName>
    </submittedName>
</protein>
<dbReference type="Proteomes" id="UP001367508">
    <property type="component" value="Unassembled WGS sequence"/>
</dbReference>
<organism evidence="1 2">
    <name type="scientific">Canavalia gladiata</name>
    <name type="common">Sword bean</name>
    <name type="synonym">Dolichos gladiatus</name>
    <dbReference type="NCBI Taxonomy" id="3824"/>
    <lineage>
        <taxon>Eukaryota</taxon>
        <taxon>Viridiplantae</taxon>
        <taxon>Streptophyta</taxon>
        <taxon>Embryophyta</taxon>
        <taxon>Tracheophyta</taxon>
        <taxon>Spermatophyta</taxon>
        <taxon>Magnoliopsida</taxon>
        <taxon>eudicotyledons</taxon>
        <taxon>Gunneridae</taxon>
        <taxon>Pentapetalae</taxon>
        <taxon>rosids</taxon>
        <taxon>fabids</taxon>
        <taxon>Fabales</taxon>
        <taxon>Fabaceae</taxon>
        <taxon>Papilionoideae</taxon>
        <taxon>50 kb inversion clade</taxon>
        <taxon>NPAAA clade</taxon>
        <taxon>indigoferoid/millettioid clade</taxon>
        <taxon>Phaseoleae</taxon>
        <taxon>Canavalia</taxon>
    </lineage>
</organism>
<proteinExistence type="predicted"/>
<gene>
    <name evidence="1" type="ORF">VNO77_03266</name>
</gene>
<sequence length="260" mass="29348">MWDSKALPRSRSPSTQPLELCHSTLYEVAKAVQRYRASSIMVLQIQQQPALDLIHDQNFCFITRICYYSNHLELTKKKAPKFASNRGSLCHPLITTSYAKGGNFGYCHELRCEDPSDFLLDVTHIGSYLILLSKESKQQSSLRSAHGSYMGGSQSTEIVDVIENELNPGMHIGDSHLLIAEFQFNLHESCPEIDRNQASKWCTCVAHLSNREGLGPLYAMTCRWQGKAANSLIISALQPKDETTPKYDQIRIVEAYKQVH</sequence>
<dbReference type="EMBL" id="JAYMYQ010000001">
    <property type="protein sequence ID" value="KAK7361218.1"/>
    <property type="molecule type" value="Genomic_DNA"/>
</dbReference>
<evidence type="ECO:0000313" key="2">
    <source>
        <dbReference type="Proteomes" id="UP001367508"/>
    </source>
</evidence>